<dbReference type="EMBL" id="JACBKZ010000002">
    <property type="protein sequence ID" value="KAF5958175.1"/>
    <property type="molecule type" value="Genomic_DNA"/>
</dbReference>
<evidence type="ECO:0000256" key="3">
    <source>
        <dbReference type="ARBA" id="ARBA00023015"/>
    </source>
</evidence>
<dbReference type="InterPro" id="IPR050224">
    <property type="entry name" value="TALE_homeobox"/>
</dbReference>
<dbReference type="Pfam" id="PF05920">
    <property type="entry name" value="Homeobox_KN"/>
    <property type="match status" value="1"/>
</dbReference>
<dbReference type="SUPFAM" id="SSF46689">
    <property type="entry name" value="Homeodomain-like"/>
    <property type="match status" value="1"/>
</dbReference>
<sequence length="444" mass="48440">MGEGGIISKDLGGGQNHHQLHVGFGSSPLGVVNGLRNSKYVKAAQELLEEFCCVGRAHFKKNKFGRQNTNNPNPNPTSSAAAAAGGGSSSSKDLGPLSAADRIDHQRRKVDRRYNRYCEQMQMVVNSFDLVMGYGAAMPYTALAQKAMSRHFRCLKDAIAAQLKHSCELLGRQRRGHFRSDKRRDSAAETARAKPETAKRKLGGPKEACLNRSVNILRAWLFEHFLHPYPSDADKHLLSRQTGLSRNQVSNWFINARVRLWKPMVEDMYQQETKEEEESGEEEGQINHSSITGGLAQTPTPPPISTTTTTTSTSTLSPSVKRSQINALDSDTSLLAINTQCFSENQAKQPNFNTTTTAIAPLVVQSFTTSHEADTCRRGSMVGSHYRTNTAIATATTLTGNGDMGSTQIRFGPTGGDVSLTLGLRHAGNLPEKSPFSVRDFGAC</sequence>
<comment type="similarity">
    <text evidence="2">Belongs to the TALE/BELL homeobox family.</text>
</comment>
<dbReference type="PROSITE" id="PS50071">
    <property type="entry name" value="HOMEOBOX_2"/>
    <property type="match status" value="1"/>
</dbReference>
<keyword evidence="4 8" id="KW-0238">DNA-binding</keyword>
<protein>
    <recommendedName>
        <fullName evidence="10">Homeobox domain-containing protein</fullName>
    </recommendedName>
</protein>
<dbReference type="GO" id="GO:0005634">
    <property type="term" value="C:nucleus"/>
    <property type="evidence" value="ECO:0007669"/>
    <property type="project" value="UniProtKB-SubCell"/>
</dbReference>
<feature type="compositionally biased region" description="Polar residues" evidence="9">
    <location>
        <begin position="286"/>
        <end position="297"/>
    </location>
</feature>
<dbReference type="InterPro" id="IPR001356">
    <property type="entry name" value="HD"/>
</dbReference>
<proteinExistence type="inferred from homology"/>
<feature type="region of interest" description="Disordered" evidence="9">
    <location>
        <begin position="269"/>
        <end position="320"/>
    </location>
</feature>
<evidence type="ECO:0000256" key="8">
    <source>
        <dbReference type="PROSITE-ProRule" id="PRU00108"/>
    </source>
</evidence>
<dbReference type="GO" id="GO:0003677">
    <property type="term" value="F:DNA binding"/>
    <property type="evidence" value="ECO:0007669"/>
    <property type="project" value="UniProtKB-UniRule"/>
</dbReference>
<dbReference type="Gene3D" id="1.10.10.60">
    <property type="entry name" value="Homeodomain-like"/>
    <property type="match status" value="1"/>
</dbReference>
<dbReference type="InterPro" id="IPR009057">
    <property type="entry name" value="Homeodomain-like_sf"/>
</dbReference>
<dbReference type="Proteomes" id="UP000593564">
    <property type="component" value="Unassembled WGS sequence"/>
</dbReference>
<dbReference type="InterPro" id="IPR006563">
    <property type="entry name" value="POX_dom"/>
</dbReference>
<evidence type="ECO:0000256" key="4">
    <source>
        <dbReference type="ARBA" id="ARBA00023125"/>
    </source>
</evidence>
<evidence type="ECO:0000256" key="2">
    <source>
        <dbReference type="ARBA" id="ARBA00006454"/>
    </source>
</evidence>
<feature type="region of interest" description="Disordered" evidence="9">
    <location>
        <begin position="63"/>
        <end position="106"/>
    </location>
</feature>
<keyword evidence="12" id="KW-1185">Reference proteome</keyword>
<feature type="domain" description="Homeobox" evidence="10">
    <location>
        <begin position="222"/>
        <end position="263"/>
    </location>
</feature>
<evidence type="ECO:0000256" key="1">
    <source>
        <dbReference type="ARBA" id="ARBA00004123"/>
    </source>
</evidence>
<keyword evidence="6" id="KW-0804">Transcription</keyword>
<dbReference type="GO" id="GO:0006355">
    <property type="term" value="P:regulation of DNA-templated transcription"/>
    <property type="evidence" value="ECO:0007669"/>
    <property type="project" value="InterPro"/>
</dbReference>
<feature type="compositionally biased region" description="Basic and acidic residues" evidence="9">
    <location>
        <begin position="178"/>
        <end position="199"/>
    </location>
</feature>
<dbReference type="PANTHER" id="PTHR11850">
    <property type="entry name" value="HOMEOBOX PROTEIN TRANSCRIPTION FACTORS"/>
    <property type="match status" value="1"/>
</dbReference>
<accession>A0A7J7I0C4</accession>
<evidence type="ECO:0000313" key="11">
    <source>
        <dbReference type="EMBL" id="KAF5958175.1"/>
    </source>
</evidence>
<dbReference type="SMART" id="SM00389">
    <property type="entry name" value="HOX"/>
    <property type="match status" value="1"/>
</dbReference>
<keyword evidence="7 8" id="KW-0539">Nucleus</keyword>
<reference evidence="12" key="1">
    <citation type="journal article" date="2020" name="Nat. Commun.">
        <title>Genome assembly of wild tea tree DASZ reveals pedigree and selection history of tea varieties.</title>
        <authorList>
            <person name="Zhang W."/>
            <person name="Zhang Y."/>
            <person name="Qiu H."/>
            <person name="Guo Y."/>
            <person name="Wan H."/>
            <person name="Zhang X."/>
            <person name="Scossa F."/>
            <person name="Alseekh S."/>
            <person name="Zhang Q."/>
            <person name="Wang P."/>
            <person name="Xu L."/>
            <person name="Schmidt M.H."/>
            <person name="Jia X."/>
            <person name="Li D."/>
            <person name="Zhu A."/>
            <person name="Guo F."/>
            <person name="Chen W."/>
            <person name="Ni D."/>
            <person name="Usadel B."/>
            <person name="Fernie A.R."/>
            <person name="Wen W."/>
        </authorList>
    </citation>
    <scope>NUCLEOTIDE SEQUENCE [LARGE SCALE GENOMIC DNA]</scope>
    <source>
        <strain evidence="12">cv. G240</strain>
    </source>
</reference>
<evidence type="ECO:0000259" key="10">
    <source>
        <dbReference type="PROSITE" id="PS50071"/>
    </source>
</evidence>
<evidence type="ECO:0000256" key="6">
    <source>
        <dbReference type="ARBA" id="ARBA00023163"/>
    </source>
</evidence>
<reference evidence="11 12" key="2">
    <citation type="submission" date="2020-07" db="EMBL/GenBank/DDBJ databases">
        <title>Genome assembly of wild tea tree DASZ reveals pedigree and selection history of tea varieties.</title>
        <authorList>
            <person name="Zhang W."/>
        </authorList>
    </citation>
    <scope>NUCLEOTIDE SEQUENCE [LARGE SCALE GENOMIC DNA]</scope>
    <source>
        <strain evidence="12">cv. G240</strain>
        <tissue evidence="11">Leaf</tissue>
    </source>
</reference>
<feature type="region of interest" description="Disordered" evidence="9">
    <location>
        <begin position="176"/>
        <end position="204"/>
    </location>
</feature>
<dbReference type="AlphaFoldDB" id="A0A7J7I0C4"/>
<dbReference type="CDD" id="cd00086">
    <property type="entry name" value="homeodomain"/>
    <property type="match status" value="1"/>
</dbReference>
<feature type="compositionally biased region" description="Low complexity" evidence="9">
    <location>
        <begin position="68"/>
        <end position="83"/>
    </location>
</feature>
<evidence type="ECO:0000256" key="7">
    <source>
        <dbReference type="ARBA" id="ARBA00023242"/>
    </source>
</evidence>
<feature type="DNA-binding region" description="Homeobox" evidence="8">
    <location>
        <begin position="224"/>
        <end position="264"/>
    </location>
</feature>
<dbReference type="SMART" id="SM00574">
    <property type="entry name" value="POX"/>
    <property type="match status" value="1"/>
</dbReference>
<evidence type="ECO:0000256" key="5">
    <source>
        <dbReference type="ARBA" id="ARBA00023155"/>
    </source>
</evidence>
<evidence type="ECO:0000313" key="12">
    <source>
        <dbReference type="Proteomes" id="UP000593564"/>
    </source>
</evidence>
<feature type="compositionally biased region" description="Low complexity" evidence="9">
    <location>
        <begin position="305"/>
        <end position="319"/>
    </location>
</feature>
<comment type="subcellular location">
    <subcellularLocation>
        <location evidence="1 8">Nucleus</location>
    </subcellularLocation>
</comment>
<keyword evidence="3" id="KW-0805">Transcription regulation</keyword>
<comment type="caution">
    <text evidence="11">The sequence shown here is derived from an EMBL/GenBank/DDBJ whole genome shotgun (WGS) entry which is preliminary data.</text>
</comment>
<evidence type="ECO:0000256" key="9">
    <source>
        <dbReference type="SAM" id="MobiDB-lite"/>
    </source>
</evidence>
<dbReference type="InterPro" id="IPR008422">
    <property type="entry name" value="KN_HD"/>
</dbReference>
<dbReference type="Pfam" id="PF07526">
    <property type="entry name" value="POX"/>
    <property type="match status" value="1"/>
</dbReference>
<feature type="compositionally biased region" description="Acidic residues" evidence="9">
    <location>
        <begin position="274"/>
        <end position="284"/>
    </location>
</feature>
<gene>
    <name evidence="11" type="ORF">HYC85_005400</name>
</gene>
<keyword evidence="5 8" id="KW-0371">Homeobox</keyword>
<organism evidence="11 12">
    <name type="scientific">Camellia sinensis</name>
    <name type="common">Tea plant</name>
    <name type="synonym">Thea sinensis</name>
    <dbReference type="NCBI Taxonomy" id="4442"/>
    <lineage>
        <taxon>Eukaryota</taxon>
        <taxon>Viridiplantae</taxon>
        <taxon>Streptophyta</taxon>
        <taxon>Embryophyta</taxon>
        <taxon>Tracheophyta</taxon>
        <taxon>Spermatophyta</taxon>
        <taxon>Magnoliopsida</taxon>
        <taxon>eudicotyledons</taxon>
        <taxon>Gunneridae</taxon>
        <taxon>Pentapetalae</taxon>
        <taxon>asterids</taxon>
        <taxon>Ericales</taxon>
        <taxon>Theaceae</taxon>
        <taxon>Camellia</taxon>
    </lineage>
</organism>
<name>A0A7J7I0C4_CAMSI</name>